<dbReference type="Proteomes" id="UP000256690">
    <property type="component" value="Unassembled WGS sequence"/>
</dbReference>
<dbReference type="InterPro" id="IPR056002">
    <property type="entry name" value="DUF7580"/>
</dbReference>
<evidence type="ECO:0000313" key="3">
    <source>
        <dbReference type="EMBL" id="RDW74586.1"/>
    </source>
</evidence>
<dbReference type="GeneID" id="38117618"/>
<dbReference type="OrthoDB" id="1658288at2759"/>
<dbReference type="InterPro" id="IPR035994">
    <property type="entry name" value="Nucleoside_phosphorylase_sf"/>
</dbReference>
<keyword evidence="4" id="KW-1185">Reference proteome</keyword>
<dbReference type="InterPro" id="IPR053137">
    <property type="entry name" value="NLR-like"/>
</dbReference>
<feature type="domain" description="DUF7580" evidence="2">
    <location>
        <begin position="93"/>
        <end position="316"/>
    </location>
</feature>
<dbReference type="RefSeq" id="XP_026602354.1">
    <property type="nucleotide sequence ID" value="XM_026749264.1"/>
</dbReference>
<evidence type="ECO:0000259" key="2">
    <source>
        <dbReference type="Pfam" id="PF24476"/>
    </source>
</evidence>
<dbReference type="GO" id="GO:0003824">
    <property type="term" value="F:catalytic activity"/>
    <property type="evidence" value="ECO:0007669"/>
    <property type="project" value="InterPro"/>
</dbReference>
<dbReference type="PANTHER" id="PTHR46082:SF6">
    <property type="entry name" value="AAA+ ATPASE DOMAIN-CONTAINING PROTEIN-RELATED"/>
    <property type="match status" value="1"/>
</dbReference>
<dbReference type="Pfam" id="PF01048">
    <property type="entry name" value="PNP_UDP_1"/>
    <property type="match status" value="1"/>
</dbReference>
<dbReference type="AlphaFoldDB" id="A0A3D8RKW6"/>
<dbReference type="PANTHER" id="PTHR46082">
    <property type="entry name" value="ATP/GTP-BINDING PROTEIN-RELATED"/>
    <property type="match status" value="1"/>
</dbReference>
<sequence>MADCIDTLTAVFSDALEGVHVHTTPRRRREPPSGFWDLADGLFNTRSQVGWSLYDISEVRTDAGHRPDTPGEVALEIPARPQWYLEKPNVIQFLCKSLGVAHIAQVFRFNFVLDAGKLWQHRTSERQSSFECMDSVTLHQLLSAGVSEWSAVEKLVLAVILAYSLFYFYDGSWLGDRGWTRHNILFFTKAGSVPLQPFLRFSCSADHGPSMDGDSLLHRYPSILEFGVTLLEIDLGRSLESVPGCINEITSVDDQYAKACEVFKKRRPYIWSKHYREAINACLYEDFTTAETETAADFRTRIYETIVRPLEEELHNSCQEFISLEMLDTKASSMDLGTATQTVTLQAPAASLPPGIGTTGYFGHKMLSSALPQLPHTASSPSINLPSSQFSSGLHSPPPSRRAEFEIAIICALKQEYDAVALLFDEYWDDEGDSYGRAPGDENTYLTGRIHQHTVVLVLLPGMGKVNAARAAASFRSSYGGIRLALLVGICGGAPKASGQEIILGDVIISTHVVEYDLVRRFPDGTRRKRDTNNGEGRASPSILGFMGTLQTKFQSQRLEERTAHYFADVQSKGQEGEYVYPGASKDKLFRASYRHKHQYQLRGSRCKTCRACYAKSHPVCDEALTASCSTLHCEDRFLVPRQRLSRQQKHREPYRPAIHFGAIASGDSVMRSGEDRDEIARLENVIAFEMEGSGVWNSLPSVIIKGVCDYADSHKNKDWQTFACGTAAAAMKAVLERYVRTDRV</sequence>
<dbReference type="STRING" id="1810919.A0A3D8RKW6"/>
<feature type="domain" description="Nucleoside phosphorylase" evidence="1">
    <location>
        <begin position="406"/>
        <end position="524"/>
    </location>
</feature>
<name>A0A3D8RKW6_9EURO</name>
<accession>A0A3D8RKW6</accession>
<protein>
    <submittedName>
        <fullName evidence="3">Uncharacterized protein</fullName>
    </submittedName>
</protein>
<dbReference type="Pfam" id="PF24476">
    <property type="entry name" value="DUF7580"/>
    <property type="match status" value="1"/>
</dbReference>
<evidence type="ECO:0000313" key="4">
    <source>
        <dbReference type="Proteomes" id="UP000256690"/>
    </source>
</evidence>
<comment type="caution">
    <text evidence="3">The sequence shown here is derived from an EMBL/GenBank/DDBJ whole genome shotgun (WGS) entry which is preliminary data.</text>
</comment>
<gene>
    <name evidence="3" type="ORF">DSM5745_07248</name>
</gene>
<organism evidence="3 4">
    <name type="scientific">Aspergillus mulundensis</name>
    <dbReference type="NCBI Taxonomy" id="1810919"/>
    <lineage>
        <taxon>Eukaryota</taxon>
        <taxon>Fungi</taxon>
        <taxon>Dikarya</taxon>
        <taxon>Ascomycota</taxon>
        <taxon>Pezizomycotina</taxon>
        <taxon>Eurotiomycetes</taxon>
        <taxon>Eurotiomycetidae</taxon>
        <taxon>Eurotiales</taxon>
        <taxon>Aspergillaceae</taxon>
        <taxon>Aspergillus</taxon>
        <taxon>Aspergillus subgen. Nidulantes</taxon>
    </lineage>
</organism>
<reference evidence="3 4" key="1">
    <citation type="journal article" date="2018" name="IMA Fungus">
        <title>IMA Genome-F 9: Draft genome sequence of Annulohypoxylon stygium, Aspergillus mulundensis, Berkeleyomyces basicola (syn. Thielaviopsis basicola), Ceratocystis smalleyi, two Cercospora beticola strains, Coleophoma cylindrospora, Fusarium fracticaudum, Phialophora cf. hyalina, and Morchella septimelata.</title>
        <authorList>
            <person name="Wingfield B.D."/>
            <person name="Bills G.F."/>
            <person name="Dong Y."/>
            <person name="Huang W."/>
            <person name="Nel W.J."/>
            <person name="Swalarsk-Parry B.S."/>
            <person name="Vaghefi N."/>
            <person name="Wilken P.M."/>
            <person name="An Z."/>
            <person name="de Beer Z.W."/>
            <person name="De Vos L."/>
            <person name="Chen L."/>
            <person name="Duong T.A."/>
            <person name="Gao Y."/>
            <person name="Hammerbacher A."/>
            <person name="Kikkert J.R."/>
            <person name="Li Y."/>
            <person name="Li H."/>
            <person name="Li K."/>
            <person name="Li Q."/>
            <person name="Liu X."/>
            <person name="Ma X."/>
            <person name="Naidoo K."/>
            <person name="Pethybridge S.J."/>
            <person name="Sun J."/>
            <person name="Steenkamp E.T."/>
            <person name="van der Nest M.A."/>
            <person name="van Wyk S."/>
            <person name="Wingfield M.J."/>
            <person name="Xiong C."/>
            <person name="Yue Q."/>
            <person name="Zhang X."/>
        </authorList>
    </citation>
    <scope>NUCLEOTIDE SEQUENCE [LARGE SCALE GENOMIC DNA]</scope>
    <source>
        <strain evidence="3 4">DSM 5745</strain>
    </source>
</reference>
<dbReference type="SUPFAM" id="SSF53167">
    <property type="entry name" value="Purine and uridine phosphorylases"/>
    <property type="match status" value="1"/>
</dbReference>
<dbReference type="EMBL" id="PVWQ01000008">
    <property type="protein sequence ID" value="RDW74586.1"/>
    <property type="molecule type" value="Genomic_DNA"/>
</dbReference>
<dbReference type="InterPro" id="IPR000845">
    <property type="entry name" value="Nucleoside_phosphorylase_d"/>
</dbReference>
<proteinExistence type="predicted"/>
<dbReference type="Gene3D" id="3.40.50.1580">
    <property type="entry name" value="Nucleoside phosphorylase domain"/>
    <property type="match status" value="1"/>
</dbReference>
<dbReference type="GO" id="GO:0009116">
    <property type="term" value="P:nucleoside metabolic process"/>
    <property type="evidence" value="ECO:0007669"/>
    <property type="project" value="InterPro"/>
</dbReference>
<evidence type="ECO:0000259" key="1">
    <source>
        <dbReference type="Pfam" id="PF01048"/>
    </source>
</evidence>